<dbReference type="PANTHER" id="PTHR48261">
    <property type="entry name" value="ACETYLGLUCOSAMINYLTRANSFERASE"/>
    <property type="match status" value="1"/>
</dbReference>
<reference evidence="6 7" key="1">
    <citation type="submission" date="2024-04" db="EMBL/GenBank/DDBJ databases">
        <title>genome sequences of Mucor flavus KT1a and Helicostylum pulchrum KT1b strains isolated from the surface of a dry-aged beef.</title>
        <authorList>
            <person name="Toyotome T."/>
            <person name="Hosono M."/>
            <person name="Torimaru M."/>
            <person name="Fukuda K."/>
            <person name="Mikami N."/>
        </authorList>
    </citation>
    <scope>NUCLEOTIDE SEQUENCE [LARGE SCALE GENOMIC DNA]</scope>
    <source>
        <strain evidence="6 7">KT1a</strain>
    </source>
</reference>
<dbReference type="SUPFAM" id="SSF53448">
    <property type="entry name" value="Nucleotide-diphospho-sugar transferases"/>
    <property type="match status" value="2"/>
</dbReference>
<organism evidence="6 7">
    <name type="scientific">Mucor flavus</name>
    <dbReference type="NCBI Taxonomy" id="439312"/>
    <lineage>
        <taxon>Eukaryota</taxon>
        <taxon>Fungi</taxon>
        <taxon>Fungi incertae sedis</taxon>
        <taxon>Mucoromycota</taxon>
        <taxon>Mucoromycotina</taxon>
        <taxon>Mucoromycetes</taxon>
        <taxon>Mucorales</taxon>
        <taxon>Mucorineae</taxon>
        <taxon>Mucoraceae</taxon>
        <taxon>Mucor</taxon>
    </lineage>
</organism>
<evidence type="ECO:0000256" key="2">
    <source>
        <dbReference type="ARBA" id="ARBA00022679"/>
    </source>
</evidence>
<proteinExistence type="predicted"/>
<evidence type="ECO:0000313" key="6">
    <source>
        <dbReference type="EMBL" id="GAA5814155.1"/>
    </source>
</evidence>
<dbReference type="PANTHER" id="PTHR48261:SF2">
    <property type="entry name" value="ACETYLGLUCOSAMINYLTRANSFERASE"/>
    <property type="match status" value="1"/>
</dbReference>
<evidence type="ECO:0000313" key="7">
    <source>
        <dbReference type="Proteomes" id="UP001473302"/>
    </source>
</evidence>
<dbReference type="InterPro" id="IPR015338">
    <property type="entry name" value="GT64_dom"/>
</dbReference>
<dbReference type="InterPro" id="IPR029044">
    <property type="entry name" value="Nucleotide-diphossugar_trans"/>
</dbReference>
<name>A0ABP9Z4W5_9FUNG</name>
<dbReference type="Gene3D" id="3.90.550.10">
    <property type="entry name" value="Spore Coat Polysaccharide Biosynthesis Protein SpsA, Chain A"/>
    <property type="match status" value="2"/>
</dbReference>
<comment type="caution">
    <text evidence="6">The sequence shown here is derived from an EMBL/GenBank/DDBJ whole genome shotgun (WGS) entry which is preliminary data.</text>
</comment>
<keyword evidence="2" id="KW-0808">Transferase</keyword>
<gene>
    <name evidence="6" type="ORF">MFLAVUS_007648</name>
</gene>
<comment type="subcellular location">
    <subcellularLocation>
        <location evidence="1">Membrane</location>
    </subcellularLocation>
</comment>
<evidence type="ECO:0000256" key="1">
    <source>
        <dbReference type="ARBA" id="ARBA00004370"/>
    </source>
</evidence>
<protein>
    <recommendedName>
        <fullName evidence="5">Glycosyl transferase 64 domain-containing protein</fullName>
    </recommendedName>
</protein>
<accession>A0ABP9Z4W5</accession>
<dbReference type="Proteomes" id="UP001473302">
    <property type="component" value="Unassembled WGS sequence"/>
</dbReference>
<dbReference type="Pfam" id="PF09258">
    <property type="entry name" value="Glyco_transf_64"/>
    <property type="match status" value="1"/>
</dbReference>
<sequence>MCSFATVLFNRDMMEATVVSIYSLNTAFALKPTSKTDIIVLLSESNQFQQEDIQQLERLGAHVIRTSFPTGLNTDTCDHAMLNLWALLDYQKIVYFSPDIVFENDVNQLINAPAGSAIITSTFDITLFVLEPTAKTFELVVREYRKKTHITTFTDLLEALSLIDYKLRLRKNALVFTGPMKPWNFHTYGDVDWSKYYNPISFYKWRTISNDVRHLFNPHSEWKNEARQRTVCDSYLGAVTDIRHFAVKDQFSVMLSTYNPERIRHLSLLIRHLLKSNKIHTVFVTWHNPDLQVPDTLYREIEETDYHRVKVLSQTFDSLNNRFNPTEELQTEAVYIMDDDIYIDLQDLEFTFSAWQSRKDSVVGHFPRAHTYDPETQEATYRVIGQAPYSIILTKSMFIRSDYLFSYTCLLEPELHASVDRQLNCEDLGFAMMASGLSGAGPTYVRTQKTMEDFGLKKGISTNAAHMPARSHCIADFITNYWHTHDPLILSNDAVAPFVRPLIRTGSWERVTKSILN</sequence>
<evidence type="ECO:0000256" key="4">
    <source>
        <dbReference type="ARBA" id="ARBA00023157"/>
    </source>
</evidence>
<keyword evidence="4" id="KW-1015">Disulfide bond</keyword>
<keyword evidence="7" id="KW-1185">Reference proteome</keyword>
<evidence type="ECO:0000256" key="3">
    <source>
        <dbReference type="ARBA" id="ARBA00023136"/>
    </source>
</evidence>
<feature type="domain" description="Glycosyl transferase 64" evidence="5">
    <location>
        <begin position="251"/>
        <end position="491"/>
    </location>
</feature>
<dbReference type="EMBL" id="BAABUK010000020">
    <property type="protein sequence ID" value="GAA5814155.1"/>
    <property type="molecule type" value="Genomic_DNA"/>
</dbReference>
<keyword evidence="3" id="KW-0472">Membrane</keyword>
<evidence type="ECO:0000259" key="5">
    <source>
        <dbReference type="Pfam" id="PF09258"/>
    </source>
</evidence>
<dbReference type="InterPro" id="IPR004263">
    <property type="entry name" value="Exostosin"/>
</dbReference>